<dbReference type="PROSITE" id="PS51408">
    <property type="entry name" value="TRANSFERRIN_LIKE_4"/>
    <property type="match status" value="1"/>
</dbReference>
<dbReference type="InterPro" id="IPR001156">
    <property type="entry name" value="Transferrin-like_dom"/>
</dbReference>
<protein>
    <submittedName>
        <fullName evidence="3">MFI2</fullName>
    </submittedName>
</protein>
<dbReference type="EMBL" id="HG994582">
    <property type="protein sequence ID" value="CAF2897815.1"/>
    <property type="molecule type" value="Genomic_DNA"/>
</dbReference>
<dbReference type="Proteomes" id="UP000675881">
    <property type="component" value="Chromosome 3"/>
</dbReference>
<evidence type="ECO:0000313" key="4">
    <source>
        <dbReference type="Proteomes" id="UP000675881"/>
    </source>
</evidence>
<dbReference type="CDD" id="cd13529">
    <property type="entry name" value="PBP2_transferrin"/>
    <property type="match status" value="1"/>
</dbReference>
<dbReference type="AlphaFoldDB" id="A0A7R8CQY4"/>
<dbReference type="Pfam" id="PF00405">
    <property type="entry name" value="Transferrin"/>
    <property type="match status" value="1"/>
</dbReference>
<evidence type="ECO:0000256" key="2">
    <source>
        <dbReference type="ARBA" id="ARBA00022525"/>
    </source>
</evidence>
<dbReference type="GO" id="GO:0005886">
    <property type="term" value="C:plasma membrane"/>
    <property type="evidence" value="ECO:0007669"/>
    <property type="project" value="TreeGrafter"/>
</dbReference>
<keyword evidence="4" id="KW-1185">Reference proteome</keyword>
<dbReference type="GO" id="GO:0005769">
    <property type="term" value="C:early endosome"/>
    <property type="evidence" value="ECO:0007669"/>
    <property type="project" value="TreeGrafter"/>
</dbReference>
<evidence type="ECO:0000256" key="1">
    <source>
        <dbReference type="ARBA" id="ARBA00004613"/>
    </source>
</evidence>
<dbReference type="GO" id="GO:0055037">
    <property type="term" value="C:recycling endosome"/>
    <property type="evidence" value="ECO:0007669"/>
    <property type="project" value="TreeGrafter"/>
</dbReference>
<dbReference type="PANTHER" id="PTHR11485">
    <property type="entry name" value="TRANSFERRIN"/>
    <property type="match status" value="1"/>
</dbReference>
<dbReference type="GO" id="GO:0005615">
    <property type="term" value="C:extracellular space"/>
    <property type="evidence" value="ECO:0007669"/>
    <property type="project" value="TreeGrafter"/>
</dbReference>
<gene>
    <name evidence="3" type="ORF">LSAA_7867</name>
</gene>
<reference evidence="3" key="1">
    <citation type="submission" date="2021-02" db="EMBL/GenBank/DDBJ databases">
        <authorList>
            <person name="Bekaert M."/>
        </authorList>
    </citation>
    <scope>NUCLEOTIDE SEQUENCE</scope>
    <source>
        <strain evidence="3">IoA-00</strain>
    </source>
</reference>
<proteinExistence type="predicted"/>
<organism evidence="3 4">
    <name type="scientific">Lepeophtheirus salmonis</name>
    <name type="common">Salmon louse</name>
    <name type="synonym">Caligus salmonis</name>
    <dbReference type="NCBI Taxonomy" id="72036"/>
    <lineage>
        <taxon>Eukaryota</taxon>
        <taxon>Metazoa</taxon>
        <taxon>Ecdysozoa</taxon>
        <taxon>Arthropoda</taxon>
        <taxon>Crustacea</taxon>
        <taxon>Multicrustacea</taxon>
        <taxon>Hexanauplia</taxon>
        <taxon>Copepoda</taxon>
        <taxon>Siphonostomatoida</taxon>
        <taxon>Caligidae</taxon>
        <taxon>Lepeophtheirus</taxon>
    </lineage>
</organism>
<dbReference type="SMART" id="SM00094">
    <property type="entry name" value="TR_FER"/>
    <property type="match status" value="1"/>
</dbReference>
<dbReference type="PRINTS" id="PR00422">
    <property type="entry name" value="TRANSFERRIN"/>
</dbReference>
<keyword evidence="2" id="KW-0964">Secreted</keyword>
<dbReference type="PANTHER" id="PTHR11485:SF29">
    <property type="entry name" value="TRANSFERRIN 2"/>
    <property type="match status" value="1"/>
</dbReference>
<dbReference type="GO" id="GO:0006826">
    <property type="term" value="P:iron ion transport"/>
    <property type="evidence" value="ECO:0007669"/>
    <property type="project" value="TreeGrafter"/>
</dbReference>
<dbReference type="Gene3D" id="3.40.190.10">
    <property type="entry name" value="Periplasmic binding protein-like II"/>
    <property type="match status" value="2"/>
</dbReference>
<comment type="subcellular location">
    <subcellularLocation>
        <location evidence="1">Secreted</location>
    </subcellularLocation>
</comment>
<sequence length="323" mass="37188">MNSVEGIRKCPISQMTLCVTSFYEMKKCARMRAALNAQLLQPKMTCKRARNSYECTRMIAANEADIAVMEAGDIYRAGWSYGLIPIMAEIYNLPEPYYYAVAVVKQRDNSSELIYLKNRNTCHTGVGHAAGWVIPLSWLLGNERVRDYDCDSSRAAAEYFSKSCAPGILSPEFRYNYYGQKDYWEYSHLCDLCHGTGQDYCVRNHMEDYFGNTGAFRCLVEGGGHVAFVKHTTVYENCDGKRKEWWARNQLTSDYELLCRDGTRAPIRQYKHCHLGKVKSNAVITNPSFSEERINSYINLLKYAQQYYGQKVLDEFSFLHVYI</sequence>
<evidence type="ECO:0000313" key="3">
    <source>
        <dbReference type="EMBL" id="CAF2897815.1"/>
    </source>
</evidence>
<name>A0A7R8CQY4_LEPSM</name>
<dbReference type="SUPFAM" id="SSF53850">
    <property type="entry name" value="Periplasmic binding protein-like II"/>
    <property type="match status" value="1"/>
</dbReference>
<dbReference type="FunFam" id="3.40.190.10:FF:000095">
    <property type="entry name" value="Lactotransferrin"/>
    <property type="match status" value="1"/>
</dbReference>
<accession>A0A7R8CQY4</accession>
<dbReference type="OrthoDB" id="9981115at2759"/>